<comment type="similarity">
    <text evidence="2 12">Belongs to the BBP/SF1 family.</text>
</comment>
<dbReference type="Pfam" id="PF00098">
    <property type="entry name" value="zf-CCHC"/>
    <property type="match status" value="1"/>
</dbReference>
<dbReference type="Pfam" id="PF16275">
    <property type="entry name" value="SF1-HH"/>
    <property type="match status" value="1"/>
</dbReference>
<keyword evidence="4 12" id="KW-0507">mRNA processing</keyword>
<feature type="compositionally biased region" description="Polar residues" evidence="13">
    <location>
        <begin position="368"/>
        <end position="386"/>
    </location>
</feature>
<keyword evidence="7 12" id="KW-0862">Zinc</keyword>
<dbReference type="OrthoDB" id="6777263at2759"/>
<keyword evidence="10 12" id="KW-0539">Nucleus</keyword>
<dbReference type="InterPro" id="IPR032570">
    <property type="entry name" value="SF1-HH"/>
</dbReference>
<evidence type="ECO:0000256" key="3">
    <source>
        <dbReference type="ARBA" id="ARBA00017984"/>
    </source>
</evidence>
<dbReference type="EMBL" id="FXLY01000008">
    <property type="protein sequence ID" value="SMN21628.1"/>
    <property type="molecule type" value="Genomic_DNA"/>
</dbReference>
<dbReference type="InterPro" id="IPR047086">
    <property type="entry name" value="SF1-HH_sf"/>
</dbReference>
<evidence type="ECO:0000313" key="16">
    <source>
        <dbReference type="Proteomes" id="UP000196158"/>
    </source>
</evidence>
<evidence type="ECO:0000256" key="8">
    <source>
        <dbReference type="ARBA" id="ARBA00022884"/>
    </source>
</evidence>
<dbReference type="InterPro" id="IPR036875">
    <property type="entry name" value="Znf_CCHC_sf"/>
</dbReference>
<dbReference type="STRING" id="1789683.A0A1X7R7H0"/>
<dbReference type="SUPFAM" id="SSF57756">
    <property type="entry name" value="Retrovirus zinc finger-like domains"/>
    <property type="match status" value="1"/>
</dbReference>
<dbReference type="Gene3D" id="4.10.60.10">
    <property type="entry name" value="Zinc finger, CCHC-type"/>
    <property type="match status" value="1"/>
</dbReference>
<proteinExistence type="inferred from homology"/>
<evidence type="ECO:0000256" key="13">
    <source>
        <dbReference type="SAM" id="MobiDB-lite"/>
    </source>
</evidence>
<feature type="compositionally biased region" description="Polar residues" evidence="13">
    <location>
        <begin position="333"/>
        <end position="357"/>
    </location>
</feature>
<dbReference type="PROSITE" id="PS50158">
    <property type="entry name" value="ZF_CCHC"/>
    <property type="match status" value="2"/>
</dbReference>
<dbReference type="SMART" id="SM00322">
    <property type="entry name" value="KH"/>
    <property type="match status" value="1"/>
</dbReference>
<dbReference type="InterPro" id="IPR045071">
    <property type="entry name" value="BBP-like"/>
</dbReference>
<name>A0A1X7R7H0_9SACH</name>
<dbReference type="SUPFAM" id="SSF54791">
    <property type="entry name" value="Eukaryotic type KH-domain (KH-domain type I)"/>
    <property type="match status" value="1"/>
</dbReference>
<feature type="region of interest" description="Disordered" evidence="13">
    <location>
        <begin position="436"/>
        <end position="526"/>
    </location>
</feature>
<evidence type="ECO:0000259" key="14">
    <source>
        <dbReference type="PROSITE" id="PS50158"/>
    </source>
</evidence>
<dbReference type="Pfam" id="PF22675">
    <property type="entry name" value="KH-I_KHDC4-BBP"/>
    <property type="match status" value="1"/>
</dbReference>
<dbReference type="CDD" id="cd02395">
    <property type="entry name" value="KH-I_BBP"/>
    <property type="match status" value="1"/>
</dbReference>
<dbReference type="InterPro" id="IPR055256">
    <property type="entry name" value="KH_1_KHDC4/BBP-like"/>
</dbReference>
<dbReference type="AlphaFoldDB" id="A0A1X7R7H0"/>
<feature type="compositionally biased region" description="Polar residues" evidence="13">
    <location>
        <begin position="495"/>
        <end position="511"/>
    </location>
</feature>
<feature type="compositionally biased region" description="Polar residues" evidence="13">
    <location>
        <begin position="309"/>
        <end position="326"/>
    </location>
</feature>
<dbReference type="Gene3D" id="6.10.140.1790">
    <property type="match status" value="1"/>
</dbReference>
<dbReference type="SMART" id="SM00343">
    <property type="entry name" value="ZnF_C2HC"/>
    <property type="match status" value="2"/>
</dbReference>
<evidence type="ECO:0000256" key="7">
    <source>
        <dbReference type="ARBA" id="ARBA00022833"/>
    </source>
</evidence>
<dbReference type="GO" id="GO:0005681">
    <property type="term" value="C:spliceosomal complex"/>
    <property type="evidence" value="ECO:0007669"/>
    <property type="project" value="UniProtKB-KW"/>
</dbReference>
<evidence type="ECO:0000313" key="15">
    <source>
        <dbReference type="EMBL" id="SMN21628.1"/>
    </source>
</evidence>
<evidence type="ECO:0000256" key="4">
    <source>
        <dbReference type="ARBA" id="ARBA00022664"/>
    </source>
</evidence>
<dbReference type="PANTHER" id="PTHR11208">
    <property type="entry name" value="RNA-BINDING PROTEIN RELATED"/>
    <property type="match status" value="1"/>
</dbReference>
<dbReference type="GO" id="GO:0003729">
    <property type="term" value="F:mRNA binding"/>
    <property type="evidence" value="ECO:0007669"/>
    <property type="project" value="TreeGrafter"/>
</dbReference>
<keyword evidence="9 12" id="KW-0508">mRNA splicing</keyword>
<dbReference type="InterPro" id="IPR001878">
    <property type="entry name" value="Znf_CCHC"/>
</dbReference>
<comment type="function">
    <text evidence="12">Necessary for the splicing of pre-mRNA. Has a role in the recognition of the branch site (5'-UACUAAC-3'), the pyrimidine tract and the 3'-splice site at the 3'-end of introns.</text>
</comment>
<keyword evidence="12" id="KW-0747">Spliceosome</keyword>
<organism evidence="15 16">
    <name type="scientific">Maudiozyma saulgeensis</name>
    <dbReference type="NCBI Taxonomy" id="1789683"/>
    <lineage>
        <taxon>Eukaryota</taxon>
        <taxon>Fungi</taxon>
        <taxon>Dikarya</taxon>
        <taxon>Ascomycota</taxon>
        <taxon>Saccharomycotina</taxon>
        <taxon>Saccharomycetes</taxon>
        <taxon>Saccharomycetales</taxon>
        <taxon>Saccharomycetaceae</taxon>
        <taxon>Maudiozyma</taxon>
    </lineage>
</organism>
<evidence type="ECO:0000256" key="6">
    <source>
        <dbReference type="ARBA" id="ARBA00022771"/>
    </source>
</evidence>
<dbReference type="Proteomes" id="UP000196158">
    <property type="component" value="Unassembled WGS sequence"/>
</dbReference>
<evidence type="ECO:0000256" key="10">
    <source>
        <dbReference type="ARBA" id="ARBA00023242"/>
    </source>
</evidence>
<keyword evidence="6 11" id="KW-0863">Zinc-finger</keyword>
<evidence type="ECO:0000256" key="5">
    <source>
        <dbReference type="ARBA" id="ARBA00022723"/>
    </source>
</evidence>
<feature type="compositionally biased region" description="Low complexity" evidence="13">
    <location>
        <begin position="358"/>
        <end position="367"/>
    </location>
</feature>
<evidence type="ECO:0000256" key="12">
    <source>
        <dbReference type="RuleBase" id="RU367126"/>
    </source>
</evidence>
<sequence length="526" mass="58038">MTDQINKVPSHINFWDDIPLETTNSNKEAPSKLPTAITGSLTFEQMNAYEAYFRIEEITELLRKDTLSLPKWFTRMPSPNPVYDAEGKRTNTDEQRYRKSLEDERYRLVEIALKMIPFYVPPQDYVRPTKFQEKYYIPVDQYSGINFVGLLLGPRGNTLKKLQEGSKCKIAIRGRGSVKEGKHSSDLPKGATNMEDPLHCLIIADSEEKVQDGIKACQAIIIRAVTSPEGQNDLKRGQLRELAELNGTLREDDRPCSVCGLKGHMKYDCPNRVSFAQQVICNNCGQPGHTTRDCPSYSNPYNTQSKPNIGNGVLNNSFQEPNNNEGNIRPGNSRYSTTIQGNVGQFNRGTSYQSRFSNNNNNNNNNNGGSRYSRYSDNNNGQQLPNTRFSYEESNAVNTAPQRNLQSTASSNHVNAFNIKAPPMVYQSNNLPPGFEGNVTVPGLDSYNEPPSLNPTTAPPGLDSVSNAPPGLDSVSNVPPGLDSVPNAPPGLDSLQHNLNLPPGFSSNGQKNIGEEPSELSGPPGL</sequence>
<accession>A0A1X7R7H0</accession>
<dbReference type="GO" id="GO:0000398">
    <property type="term" value="P:mRNA splicing, via spliceosome"/>
    <property type="evidence" value="ECO:0007669"/>
    <property type="project" value="UniProtKB-UniRule"/>
</dbReference>
<protein>
    <recommendedName>
        <fullName evidence="3 12">Branchpoint-bridging protein</fullName>
    </recommendedName>
</protein>
<reference evidence="15 16" key="1">
    <citation type="submission" date="2017-04" db="EMBL/GenBank/DDBJ databases">
        <authorList>
            <person name="Afonso C.L."/>
            <person name="Miller P.J."/>
            <person name="Scott M.A."/>
            <person name="Spackman E."/>
            <person name="Goraichik I."/>
            <person name="Dimitrov K.M."/>
            <person name="Suarez D.L."/>
            <person name="Swayne D.E."/>
        </authorList>
    </citation>
    <scope>NUCLEOTIDE SEQUENCE [LARGE SCALE GENOMIC DNA]</scope>
</reference>
<comment type="subcellular location">
    <subcellularLocation>
        <location evidence="1 12">Nucleus</location>
    </subcellularLocation>
</comment>
<keyword evidence="8" id="KW-0694">RNA-binding</keyword>
<dbReference type="InterPro" id="IPR036612">
    <property type="entry name" value="KH_dom_type_1_sf"/>
</dbReference>
<feature type="domain" description="CCHC-type" evidence="14">
    <location>
        <begin position="281"/>
        <end position="296"/>
    </location>
</feature>
<evidence type="ECO:0000256" key="1">
    <source>
        <dbReference type="ARBA" id="ARBA00004123"/>
    </source>
</evidence>
<evidence type="ECO:0000256" key="9">
    <source>
        <dbReference type="ARBA" id="ARBA00023187"/>
    </source>
</evidence>
<evidence type="ECO:0000256" key="11">
    <source>
        <dbReference type="PROSITE-ProRule" id="PRU00047"/>
    </source>
</evidence>
<dbReference type="GO" id="GO:0048024">
    <property type="term" value="P:regulation of mRNA splicing, via spliceosome"/>
    <property type="evidence" value="ECO:0007669"/>
    <property type="project" value="TreeGrafter"/>
</dbReference>
<dbReference type="GO" id="GO:0045131">
    <property type="term" value="F:pre-mRNA branch point binding"/>
    <property type="evidence" value="ECO:0007669"/>
    <property type="project" value="UniProtKB-UniRule"/>
</dbReference>
<keyword evidence="16" id="KW-1185">Reference proteome</keyword>
<feature type="region of interest" description="Disordered" evidence="13">
    <location>
        <begin position="309"/>
        <end position="386"/>
    </location>
</feature>
<dbReference type="Gene3D" id="3.30.1370.10">
    <property type="entry name" value="K Homology domain, type 1"/>
    <property type="match status" value="1"/>
</dbReference>
<keyword evidence="5 12" id="KW-0479">Metal-binding</keyword>
<feature type="domain" description="CCHC-type" evidence="14">
    <location>
        <begin position="256"/>
        <end position="271"/>
    </location>
</feature>
<dbReference type="PANTHER" id="PTHR11208:SF45">
    <property type="entry name" value="SPLICING FACTOR 1"/>
    <property type="match status" value="1"/>
</dbReference>
<evidence type="ECO:0000256" key="2">
    <source>
        <dbReference type="ARBA" id="ARBA00010382"/>
    </source>
</evidence>
<gene>
    <name evidence="15" type="ORF">KASA_0K03069G</name>
</gene>
<dbReference type="InterPro" id="IPR004087">
    <property type="entry name" value="KH_dom"/>
</dbReference>
<dbReference type="GO" id="GO:0008270">
    <property type="term" value="F:zinc ion binding"/>
    <property type="evidence" value="ECO:0007669"/>
    <property type="project" value="UniProtKB-UniRule"/>
</dbReference>